<gene>
    <name evidence="3" type="ORF">EV668_2510</name>
</gene>
<sequence length="256" mass="27040">MFDLTGKVALVTGGNGGIGLGMAEGLARGGAGIAIWGGNPDKNEAAGAKLRKHGGRVLVQRCDVSREDEVEERMAELLAEFGRLDGCFANAGRSLERTAFHELTAEAWRGVMDVNLDGTFFTLRAASRHMVARAKAGDPGGRLVATSSTSTVHGPAGAVAYGASKGALNVMMRALAVEYARYGITANAIVPGWIETEMTAGKIADERFSGNVLPRIPHRRWGTGDDFAGIAAYLMSEASRYHTGDSFVIDGAYTIF</sequence>
<comment type="caution">
    <text evidence="3">The sequence shown here is derived from an EMBL/GenBank/DDBJ whole genome shotgun (WGS) entry which is preliminary data.</text>
</comment>
<dbReference type="InterPro" id="IPR002347">
    <property type="entry name" value="SDR_fam"/>
</dbReference>
<evidence type="ECO:0000256" key="1">
    <source>
        <dbReference type="ARBA" id="ARBA00006484"/>
    </source>
</evidence>
<evidence type="ECO:0000313" key="4">
    <source>
        <dbReference type="Proteomes" id="UP000295122"/>
    </source>
</evidence>
<dbReference type="SUPFAM" id="SSF51735">
    <property type="entry name" value="NAD(P)-binding Rossmann-fold domains"/>
    <property type="match status" value="1"/>
</dbReference>
<evidence type="ECO:0000259" key="2">
    <source>
        <dbReference type="SMART" id="SM00822"/>
    </source>
</evidence>
<dbReference type="Gene3D" id="3.40.50.720">
    <property type="entry name" value="NAD(P)-binding Rossmann-like Domain"/>
    <property type="match status" value="1"/>
</dbReference>
<dbReference type="SMART" id="SM00822">
    <property type="entry name" value="PKS_KR"/>
    <property type="match status" value="1"/>
</dbReference>
<evidence type="ECO:0000313" key="3">
    <source>
        <dbReference type="EMBL" id="TDR89675.1"/>
    </source>
</evidence>
<organism evidence="3 4">
    <name type="scientific">Enterovirga rhinocerotis</name>
    <dbReference type="NCBI Taxonomy" id="1339210"/>
    <lineage>
        <taxon>Bacteria</taxon>
        <taxon>Pseudomonadati</taxon>
        <taxon>Pseudomonadota</taxon>
        <taxon>Alphaproteobacteria</taxon>
        <taxon>Hyphomicrobiales</taxon>
        <taxon>Methylobacteriaceae</taxon>
        <taxon>Enterovirga</taxon>
    </lineage>
</organism>
<accession>A0A4R7BY56</accession>
<dbReference type="PROSITE" id="PS00061">
    <property type="entry name" value="ADH_SHORT"/>
    <property type="match status" value="1"/>
</dbReference>
<dbReference type="EMBL" id="SNZR01000013">
    <property type="protein sequence ID" value="TDR89675.1"/>
    <property type="molecule type" value="Genomic_DNA"/>
</dbReference>
<dbReference type="FunFam" id="3.40.50.720:FF:000084">
    <property type="entry name" value="Short-chain dehydrogenase reductase"/>
    <property type="match status" value="1"/>
</dbReference>
<comment type="similarity">
    <text evidence="1">Belongs to the short-chain dehydrogenases/reductases (SDR) family.</text>
</comment>
<proteinExistence type="inferred from homology"/>
<dbReference type="AlphaFoldDB" id="A0A4R7BY56"/>
<protein>
    <recommendedName>
        <fullName evidence="2">Ketoreductase domain-containing protein</fullName>
    </recommendedName>
</protein>
<name>A0A4R7BY56_9HYPH</name>
<dbReference type="Proteomes" id="UP000295122">
    <property type="component" value="Unassembled WGS sequence"/>
</dbReference>
<dbReference type="InterPro" id="IPR020904">
    <property type="entry name" value="Sc_DH/Rdtase_CS"/>
</dbReference>
<dbReference type="Pfam" id="PF13561">
    <property type="entry name" value="adh_short_C2"/>
    <property type="match status" value="1"/>
</dbReference>
<dbReference type="PRINTS" id="PR00081">
    <property type="entry name" value="GDHRDH"/>
</dbReference>
<dbReference type="InterPro" id="IPR036291">
    <property type="entry name" value="NAD(P)-bd_dom_sf"/>
</dbReference>
<dbReference type="GO" id="GO:0016616">
    <property type="term" value="F:oxidoreductase activity, acting on the CH-OH group of donors, NAD or NADP as acceptor"/>
    <property type="evidence" value="ECO:0007669"/>
    <property type="project" value="TreeGrafter"/>
</dbReference>
<keyword evidence="4" id="KW-1185">Reference proteome</keyword>
<feature type="domain" description="Ketoreductase" evidence="2">
    <location>
        <begin position="7"/>
        <end position="196"/>
    </location>
</feature>
<dbReference type="PANTHER" id="PTHR42760">
    <property type="entry name" value="SHORT-CHAIN DEHYDROGENASES/REDUCTASES FAMILY MEMBER"/>
    <property type="match status" value="1"/>
</dbReference>
<reference evidence="3 4" key="1">
    <citation type="submission" date="2019-03" db="EMBL/GenBank/DDBJ databases">
        <title>Genomic Encyclopedia of Type Strains, Phase IV (KMG-IV): sequencing the most valuable type-strain genomes for metagenomic binning, comparative biology and taxonomic classification.</title>
        <authorList>
            <person name="Goeker M."/>
        </authorList>
    </citation>
    <scope>NUCLEOTIDE SEQUENCE [LARGE SCALE GENOMIC DNA]</scope>
    <source>
        <strain evidence="3 4">DSM 25903</strain>
    </source>
</reference>
<dbReference type="InterPro" id="IPR057326">
    <property type="entry name" value="KR_dom"/>
</dbReference>